<protein>
    <submittedName>
        <fullName evidence="2">Uncharacterized protein</fullName>
    </submittedName>
</protein>
<dbReference type="EMBL" id="BFEA01000029">
    <property type="protein sequence ID" value="GBG62462.1"/>
    <property type="molecule type" value="Genomic_DNA"/>
</dbReference>
<feature type="compositionally biased region" description="Basic and acidic residues" evidence="1">
    <location>
        <begin position="38"/>
        <end position="47"/>
    </location>
</feature>
<dbReference type="Proteomes" id="UP000265515">
    <property type="component" value="Unassembled WGS sequence"/>
</dbReference>
<name>A0A388JXJ4_CHABU</name>
<accession>A0A388JXJ4</accession>
<sequence length="310" mass="35467">MVEEIETLRNERERIKKTKNVSPRGSEEPLKIPLQQEPRGRREKDSEKIIELNERRGIECANDKKNISCGPSTKMNTDINAGATQKVIQGGIWMPSIRFEENRYKKENEGENILFRTSTETNIDIRTRTAEEPEQGEFWVPSVRFEEDLDAKDNLTIQFSSIRFEDSEEGSYATLVCATEANGEFSKDRTDSGSLGIDVSSTGENPRVIEETLVNRTTTMEMITIDEERENFKSTEDTQDELIEDQDERDPLDEVVGAKISQAFEVTNKLDDNYGLARPFEVVEPEDSYEFAQLFETVEADVIYGFAQLF</sequence>
<dbReference type="AlphaFoldDB" id="A0A388JXJ4"/>
<feature type="compositionally biased region" description="Basic and acidic residues" evidence="1">
    <location>
        <begin position="1"/>
        <end position="14"/>
    </location>
</feature>
<dbReference type="Gramene" id="GBG62462">
    <property type="protein sequence ID" value="GBG62462"/>
    <property type="gene ID" value="CBR_g30783"/>
</dbReference>
<feature type="region of interest" description="Disordered" evidence="1">
    <location>
        <begin position="1"/>
        <end position="47"/>
    </location>
</feature>
<gene>
    <name evidence="2" type="ORF">CBR_g30783</name>
</gene>
<evidence type="ECO:0000313" key="2">
    <source>
        <dbReference type="EMBL" id="GBG62462.1"/>
    </source>
</evidence>
<evidence type="ECO:0000313" key="3">
    <source>
        <dbReference type="Proteomes" id="UP000265515"/>
    </source>
</evidence>
<keyword evidence="3" id="KW-1185">Reference proteome</keyword>
<organism evidence="2 3">
    <name type="scientific">Chara braunii</name>
    <name type="common">Braun's stonewort</name>
    <dbReference type="NCBI Taxonomy" id="69332"/>
    <lineage>
        <taxon>Eukaryota</taxon>
        <taxon>Viridiplantae</taxon>
        <taxon>Streptophyta</taxon>
        <taxon>Charophyceae</taxon>
        <taxon>Charales</taxon>
        <taxon>Characeae</taxon>
        <taxon>Chara</taxon>
    </lineage>
</organism>
<evidence type="ECO:0000256" key="1">
    <source>
        <dbReference type="SAM" id="MobiDB-lite"/>
    </source>
</evidence>
<comment type="caution">
    <text evidence="2">The sequence shown here is derived from an EMBL/GenBank/DDBJ whole genome shotgun (WGS) entry which is preliminary data.</text>
</comment>
<reference evidence="2 3" key="1">
    <citation type="journal article" date="2018" name="Cell">
        <title>The Chara Genome: Secondary Complexity and Implications for Plant Terrestrialization.</title>
        <authorList>
            <person name="Nishiyama T."/>
            <person name="Sakayama H."/>
            <person name="Vries J.D."/>
            <person name="Buschmann H."/>
            <person name="Saint-Marcoux D."/>
            <person name="Ullrich K.K."/>
            <person name="Haas F.B."/>
            <person name="Vanderstraeten L."/>
            <person name="Becker D."/>
            <person name="Lang D."/>
            <person name="Vosolsobe S."/>
            <person name="Rombauts S."/>
            <person name="Wilhelmsson P.K.I."/>
            <person name="Janitza P."/>
            <person name="Kern R."/>
            <person name="Heyl A."/>
            <person name="Rumpler F."/>
            <person name="Villalobos L.I.A.C."/>
            <person name="Clay J.M."/>
            <person name="Skokan R."/>
            <person name="Toyoda A."/>
            <person name="Suzuki Y."/>
            <person name="Kagoshima H."/>
            <person name="Schijlen E."/>
            <person name="Tajeshwar N."/>
            <person name="Catarino B."/>
            <person name="Hetherington A.J."/>
            <person name="Saltykova A."/>
            <person name="Bonnot C."/>
            <person name="Breuninger H."/>
            <person name="Symeonidi A."/>
            <person name="Radhakrishnan G.V."/>
            <person name="Van Nieuwerburgh F."/>
            <person name="Deforce D."/>
            <person name="Chang C."/>
            <person name="Karol K.G."/>
            <person name="Hedrich R."/>
            <person name="Ulvskov P."/>
            <person name="Glockner G."/>
            <person name="Delwiche C.F."/>
            <person name="Petrasek J."/>
            <person name="Van de Peer Y."/>
            <person name="Friml J."/>
            <person name="Beilby M."/>
            <person name="Dolan L."/>
            <person name="Kohara Y."/>
            <person name="Sugano S."/>
            <person name="Fujiyama A."/>
            <person name="Delaux P.-M."/>
            <person name="Quint M."/>
            <person name="TheiBen G."/>
            <person name="Hagemann M."/>
            <person name="Harholt J."/>
            <person name="Dunand C."/>
            <person name="Zachgo S."/>
            <person name="Langdale J."/>
            <person name="Maumus F."/>
            <person name="Straeten D.V.D."/>
            <person name="Gould S.B."/>
            <person name="Rensing S.A."/>
        </authorList>
    </citation>
    <scope>NUCLEOTIDE SEQUENCE [LARGE SCALE GENOMIC DNA]</scope>
    <source>
        <strain evidence="2 3">S276</strain>
    </source>
</reference>
<proteinExistence type="predicted"/>